<sequence>MTVATTTETVPGAVLATKDVNLKNASPGSANDLNNNFNGMGDSKELTDKDLDDYLQHYNKWQQSRFGRALQQWIANRFGLKFDAEIKWKNVAMIGGLHLLTVVLFFKYVWYSTLTTWVWATNLGGGLMVTRKVTGDGESLFKFLIQKF</sequence>
<organism evidence="2 3">
    <name type="scientific">Anopheles maculatus</name>
    <dbReference type="NCBI Taxonomy" id="74869"/>
    <lineage>
        <taxon>Eukaryota</taxon>
        <taxon>Metazoa</taxon>
        <taxon>Ecdysozoa</taxon>
        <taxon>Arthropoda</taxon>
        <taxon>Hexapoda</taxon>
        <taxon>Insecta</taxon>
        <taxon>Pterygota</taxon>
        <taxon>Neoptera</taxon>
        <taxon>Endopterygota</taxon>
        <taxon>Diptera</taxon>
        <taxon>Nematocera</taxon>
        <taxon>Culicoidea</taxon>
        <taxon>Culicidae</taxon>
        <taxon>Anophelinae</taxon>
        <taxon>Anopheles</taxon>
        <taxon>Anopheles maculatus group</taxon>
    </lineage>
</organism>
<dbReference type="AlphaFoldDB" id="A0A182SB67"/>
<keyword evidence="1" id="KW-1133">Transmembrane helix</keyword>
<reference evidence="3" key="1">
    <citation type="submission" date="2013-09" db="EMBL/GenBank/DDBJ databases">
        <title>The Genome Sequence of Anopheles maculatus species B.</title>
        <authorList>
            <consortium name="The Broad Institute Genomics Platform"/>
            <person name="Neafsey D.E."/>
            <person name="Besansky N."/>
            <person name="Howell P."/>
            <person name="Walton C."/>
            <person name="Young S.K."/>
            <person name="Zeng Q."/>
            <person name="Gargeya S."/>
            <person name="Fitzgerald M."/>
            <person name="Haas B."/>
            <person name="Abouelleil A."/>
            <person name="Allen A.W."/>
            <person name="Alvarado L."/>
            <person name="Arachchi H.M."/>
            <person name="Berlin A.M."/>
            <person name="Chapman S.B."/>
            <person name="Gainer-Dewar J."/>
            <person name="Goldberg J."/>
            <person name="Griggs A."/>
            <person name="Gujja S."/>
            <person name="Hansen M."/>
            <person name="Howarth C."/>
            <person name="Imamovic A."/>
            <person name="Ireland A."/>
            <person name="Larimer J."/>
            <person name="McCowan C."/>
            <person name="Murphy C."/>
            <person name="Pearson M."/>
            <person name="Poon T.W."/>
            <person name="Priest M."/>
            <person name="Roberts A."/>
            <person name="Saif S."/>
            <person name="Shea T."/>
            <person name="Sisk P."/>
            <person name="Sykes S."/>
            <person name="Wortman J."/>
            <person name="Nusbaum C."/>
            <person name="Birren B."/>
        </authorList>
    </citation>
    <scope>NUCLEOTIDE SEQUENCE [LARGE SCALE GENOMIC DNA]</scope>
    <source>
        <strain evidence="3">maculatus3</strain>
    </source>
</reference>
<dbReference type="VEuPathDB" id="VectorBase:AMAM003283"/>
<feature type="transmembrane region" description="Helical" evidence="1">
    <location>
        <begin position="91"/>
        <end position="110"/>
    </location>
</feature>
<reference evidence="2" key="2">
    <citation type="submission" date="2020-05" db="UniProtKB">
        <authorList>
            <consortium name="EnsemblMetazoa"/>
        </authorList>
    </citation>
    <scope>IDENTIFICATION</scope>
    <source>
        <strain evidence="2">maculatus3</strain>
    </source>
</reference>
<accession>A0A182SB67</accession>
<proteinExistence type="predicted"/>
<protein>
    <submittedName>
        <fullName evidence="2">Uncharacterized protein</fullName>
    </submittedName>
</protein>
<name>A0A182SB67_9DIPT</name>
<evidence type="ECO:0000256" key="1">
    <source>
        <dbReference type="SAM" id="Phobius"/>
    </source>
</evidence>
<dbReference type="EnsemblMetazoa" id="AMAM003283-RA">
    <property type="protein sequence ID" value="AMAM003283-PA"/>
    <property type="gene ID" value="AMAM003283"/>
</dbReference>
<evidence type="ECO:0000313" key="2">
    <source>
        <dbReference type="EnsemblMetazoa" id="AMAM003283-PA"/>
    </source>
</evidence>
<evidence type="ECO:0000313" key="3">
    <source>
        <dbReference type="Proteomes" id="UP000075901"/>
    </source>
</evidence>
<dbReference type="Proteomes" id="UP000075901">
    <property type="component" value="Unassembled WGS sequence"/>
</dbReference>
<keyword evidence="1" id="KW-0472">Membrane</keyword>
<keyword evidence="1" id="KW-0812">Transmembrane</keyword>
<keyword evidence="3" id="KW-1185">Reference proteome</keyword>